<evidence type="ECO:0000256" key="1">
    <source>
        <dbReference type="SAM" id="Phobius"/>
    </source>
</evidence>
<keyword evidence="3" id="KW-1185">Reference proteome</keyword>
<organism evidence="2 3">
    <name type="scientific">Physocladia obscura</name>
    <dbReference type="NCBI Taxonomy" id="109957"/>
    <lineage>
        <taxon>Eukaryota</taxon>
        <taxon>Fungi</taxon>
        <taxon>Fungi incertae sedis</taxon>
        <taxon>Chytridiomycota</taxon>
        <taxon>Chytridiomycota incertae sedis</taxon>
        <taxon>Chytridiomycetes</taxon>
        <taxon>Chytridiales</taxon>
        <taxon>Chytriomycetaceae</taxon>
        <taxon>Physocladia</taxon>
    </lineage>
</organism>
<name>A0AAD5T228_9FUNG</name>
<reference evidence="2" key="1">
    <citation type="submission" date="2020-05" db="EMBL/GenBank/DDBJ databases">
        <title>Phylogenomic resolution of chytrid fungi.</title>
        <authorList>
            <person name="Stajich J.E."/>
            <person name="Amses K."/>
            <person name="Simmons R."/>
            <person name="Seto K."/>
            <person name="Myers J."/>
            <person name="Bonds A."/>
            <person name="Quandt C.A."/>
            <person name="Barry K."/>
            <person name="Liu P."/>
            <person name="Grigoriev I."/>
            <person name="Longcore J.E."/>
            <person name="James T.Y."/>
        </authorList>
    </citation>
    <scope>NUCLEOTIDE SEQUENCE</scope>
    <source>
        <strain evidence="2">JEL0513</strain>
    </source>
</reference>
<keyword evidence="1" id="KW-1133">Transmembrane helix</keyword>
<dbReference type="Proteomes" id="UP001211907">
    <property type="component" value="Unassembled WGS sequence"/>
</dbReference>
<comment type="caution">
    <text evidence="2">The sequence shown here is derived from an EMBL/GenBank/DDBJ whole genome shotgun (WGS) entry which is preliminary data.</text>
</comment>
<dbReference type="AlphaFoldDB" id="A0AAD5T228"/>
<evidence type="ECO:0000313" key="2">
    <source>
        <dbReference type="EMBL" id="KAJ3125153.1"/>
    </source>
</evidence>
<gene>
    <name evidence="2" type="ORF">HK100_010958</name>
</gene>
<keyword evidence="1" id="KW-0812">Transmembrane</keyword>
<feature type="transmembrane region" description="Helical" evidence="1">
    <location>
        <begin position="163"/>
        <end position="184"/>
    </location>
</feature>
<dbReference type="EMBL" id="JADGJH010000628">
    <property type="protein sequence ID" value="KAJ3125153.1"/>
    <property type="molecule type" value="Genomic_DNA"/>
</dbReference>
<protein>
    <submittedName>
        <fullName evidence="2">Uncharacterized protein</fullName>
    </submittedName>
</protein>
<proteinExistence type="predicted"/>
<accession>A0AAD5T228</accession>
<sequence>MAVNSHNSSDNGKHISERVDHKIGWFEGAWLFYHVFASSAAVVVNTLMPVEVLSNSVINRGGSSIQSLLNSAISRAELLENQEKSSTQFSSPAFESLETLAAVVSDSLFQVSYTIPSDAIVVYLSIHALRTSHLGERRLIHRCLGLLKVFQFGVYFANEEFALGSSFVINTCGMVLGAGAAFLWGQSNKA</sequence>
<keyword evidence="1" id="KW-0472">Membrane</keyword>
<evidence type="ECO:0000313" key="3">
    <source>
        <dbReference type="Proteomes" id="UP001211907"/>
    </source>
</evidence>